<protein>
    <submittedName>
        <fullName evidence="2">Uncharacterized protein</fullName>
    </submittedName>
</protein>
<organism evidence="2 3">
    <name type="scientific">Pteropus alecto</name>
    <name type="common">Black flying fox</name>
    <dbReference type="NCBI Taxonomy" id="9402"/>
    <lineage>
        <taxon>Eukaryota</taxon>
        <taxon>Metazoa</taxon>
        <taxon>Chordata</taxon>
        <taxon>Craniata</taxon>
        <taxon>Vertebrata</taxon>
        <taxon>Euteleostomi</taxon>
        <taxon>Mammalia</taxon>
        <taxon>Eutheria</taxon>
        <taxon>Laurasiatheria</taxon>
        <taxon>Chiroptera</taxon>
        <taxon>Yinpterochiroptera</taxon>
        <taxon>Pteropodoidea</taxon>
        <taxon>Pteropodidae</taxon>
        <taxon>Pteropodinae</taxon>
        <taxon>Pteropus</taxon>
    </lineage>
</organism>
<gene>
    <name evidence="2" type="ORF">PAL_GLEAN10024775</name>
</gene>
<dbReference type="EMBL" id="KB031072">
    <property type="protein sequence ID" value="ELK04424.1"/>
    <property type="molecule type" value="Genomic_DNA"/>
</dbReference>
<feature type="compositionally biased region" description="Pro residues" evidence="1">
    <location>
        <begin position="27"/>
        <end position="39"/>
    </location>
</feature>
<dbReference type="Proteomes" id="UP000010552">
    <property type="component" value="Unassembled WGS sequence"/>
</dbReference>
<reference evidence="3" key="1">
    <citation type="journal article" date="2013" name="Science">
        <title>Comparative analysis of bat genomes provides insight into the evolution of flight and immunity.</title>
        <authorList>
            <person name="Zhang G."/>
            <person name="Cowled C."/>
            <person name="Shi Z."/>
            <person name="Huang Z."/>
            <person name="Bishop-Lilly K.A."/>
            <person name="Fang X."/>
            <person name="Wynne J.W."/>
            <person name="Xiong Z."/>
            <person name="Baker M.L."/>
            <person name="Zhao W."/>
            <person name="Tachedjian M."/>
            <person name="Zhu Y."/>
            <person name="Zhou P."/>
            <person name="Jiang X."/>
            <person name="Ng J."/>
            <person name="Yang L."/>
            <person name="Wu L."/>
            <person name="Xiao J."/>
            <person name="Feng Y."/>
            <person name="Chen Y."/>
            <person name="Sun X."/>
            <person name="Zhang Y."/>
            <person name="Marsh G.A."/>
            <person name="Crameri G."/>
            <person name="Broder C.C."/>
            <person name="Frey K.G."/>
            <person name="Wang L.F."/>
            <person name="Wang J."/>
        </authorList>
    </citation>
    <scope>NUCLEOTIDE SEQUENCE [LARGE SCALE GENOMIC DNA]</scope>
</reference>
<keyword evidence="3" id="KW-1185">Reference proteome</keyword>
<name>L5JYA6_PTEAL</name>
<dbReference type="InParanoid" id="L5JYA6"/>
<sequence>MGQYPGGSHQGQQFPCGTGPSGLTNAPPLPSFCTPPIPPSGRGLPRRDWLKPSCWAFWGNKAAPVPGEEEEGTPSPSLAALPKHRPRNPI</sequence>
<proteinExistence type="predicted"/>
<evidence type="ECO:0000313" key="3">
    <source>
        <dbReference type="Proteomes" id="UP000010552"/>
    </source>
</evidence>
<evidence type="ECO:0000256" key="1">
    <source>
        <dbReference type="SAM" id="MobiDB-lite"/>
    </source>
</evidence>
<feature type="region of interest" description="Disordered" evidence="1">
    <location>
        <begin position="1"/>
        <end position="45"/>
    </location>
</feature>
<dbReference type="AlphaFoldDB" id="L5JYA6"/>
<evidence type="ECO:0000313" key="2">
    <source>
        <dbReference type="EMBL" id="ELK04424.1"/>
    </source>
</evidence>
<accession>L5JYA6</accession>
<feature type="region of interest" description="Disordered" evidence="1">
    <location>
        <begin position="60"/>
        <end position="90"/>
    </location>
</feature>